<keyword evidence="2" id="KW-1185">Reference proteome</keyword>
<evidence type="ECO:0000313" key="1">
    <source>
        <dbReference type="EMBL" id="KAG0719561.1"/>
    </source>
</evidence>
<sequence>MPPDVVKTRGVKVPFGRLQDRNRHRPLSSPARSVVDSLEAELTREAAIGSKSRSQKGLRCPWSRIPSTDVHARAYRGSMAVPVRRSSPSRGRRVWLRWRRLAHRPEQLDGQVPSPRRPDTHEYPLHVMVWLSCWGIHTHSVWESFHGQRTSEQRHRTNSVC</sequence>
<proteinExistence type="predicted"/>
<accession>A0A8J4YA87</accession>
<name>A0A8J4YA87_CHIOP</name>
<reference evidence="1" key="1">
    <citation type="submission" date="2020-07" db="EMBL/GenBank/DDBJ databases">
        <title>The High-quality genome of the commercially important snow crab, Chionoecetes opilio.</title>
        <authorList>
            <person name="Jeong J.-H."/>
            <person name="Ryu S."/>
        </authorList>
    </citation>
    <scope>NUCLEOTIDE SEQUENCE</scope>
    <source>
        <strain evidence="1">MADBK_172401_WGS</strain>
        <tissue evidence="1">Digestive gland</tissue>
    </source>
</reference>
<evidence type="ECO:0000313" key="2">
    <source>
        <dbReference type="Proteomes" id="UP000770661"/>
    </source>
</evidence>
<dbReference type="Proteomes" id="UP000770661">
    <property type="component" value="Unassembled WGS sequence"/>
</dbReference>
<organism evidence="1 2">
    <name type="scientific">Chionoecetes opilio</name>
    <name type="common">Atlantic snow crab</name>
    <name type="synonym">Cancer opilio</name>
    <dbReference type="NCBI Taxonomy" id="41210"/>
    <lineage>
        <taxon>Eukaryota</taxon>
        <taxon>Metazoa</taxon>
        <taxon>Ecdysozoa</taxon>
        <taxon>Arthropoda</taxon>
        <taxon>Crustacea</taxon>
        <taxon>Multicrustacea</taxon>
        <taxon>Malacostraca</taxon>
        <taxon>Eumalacostraca</taxon>
        <taxon>Eucarida</taxon>
        <taxon>Decapoda</taxon>
        <taxon>Pleocyemata</taxon>
        <taxon>Brachyura</taxon>
        <taxon>Eubrachyura</taxon>
        <taxon>Majoidea</taxon>
        <taxon>Majidae</taxon>
        <taxon>Chionoecetes</taxon>
    </lineage>
</organism>
<dbReference type="EMBL" id="JACEEZ010014336">
    <property type="protein sequence ID" value="KAG0719561.1"/>
    <property type="molecule type" value="Genomic_DNA"/>
</dbReference>
<comment type="caution">
    <text evidence="1">The sequence shown here is derived from an EMBL/GenBank/DDBJ whole genome shotgun (WGS) entry which is preliminary data.</text>
</comment>
<dbReference type="AlphaFoldDB" id="A0A8J4YA87"/>
<gene>
    <name evidence="1" type="ORF">GWK47_000746</name>
</gene>
<protein>
    <submittedName>
        <fullName evidence="1">Uncharacterized protein</fullName>
    </submittedName>
</protein>